<gene>
    <name evidence="5" type="ORF">FEM03_02680</name>
</gene>
<protein>
    <submittedName>
        <fullName evidence="5">Helix-turn-helix transcriptional regulator</fullName>
    </submittedName>
</protein>
<evidence type="ECO:0000313" key="6">
    <source>
        <dbReference type="Proteomes" id="UP000306196"/>
    </source>
</evidence>
<name>A0A5R8KIX1_9BACT</name>
<dbReference type="InterPro" id="IPR036390">
    <property type="entry name" value="WH_DNA-bd_sf"/>
</dbReference>
<keyword evidence="3" id="KW-0804">Transcription</keyword>
<dbReference type="RefSeq" id="WP_138084634.1">
    <property type="nucleotide sequence ID" value="NZ_VAUV01000002.1"/>
</dbReference>
<accession>A0A5R8KIX1</accession>
<dbReference type="PROSITE" id="PS51118">
    <property type="entry name" value="HTH_HXLR"/>
    <property type="match status" value="1"/>
</dbReference>
<dbReference type="PANTHER" id="PTHR33204">
    <property type="entry name" value="TRANSCRIPTIONAL REGULATOR, MARR FAMILY"/>
    <property type="match status" value="1"/>
</dbReference>
<keyword evidence="2" id="KW-0238">DNA-binding</keyword>
<evidence type="ECO:0000256" key="2">
    <source>
        <dbReference type="ARBA" id="ARBA00023125"/>
    </source>
</evidence>
<dbReference type="InterPro" id="IPR002577">
    <property type="entry name" value="HTH_HxlR"/>
</dbReference>
<keyword evidence="6" id="KW-1185">Reference proteome</keyword>
<dbReference type="EMBL" id="VAUV01000002">
    <property type="protein sequence ID" value="TLD72278.1"/>
    <property type="molecule type" value="Genomic_DNA"/>
</dbReference>
<evidence type="ECO:0000313" key="5">
    <source>
        <dbReference type="EMBL" id="TLD72278.1"/>
    </source>
</evidence>
<sequence>MKTLADYEQKFDRLRDECPVRAALDVIRGRWKPSILWELHLGTKRFSDLQSALPGVTAQALTVQLRQLEADGVVVRTVYPEMSVRVEYGLTEHGHALSGVMDQLQDWGEAYLKRQGAVTKL</sequence>
<reference evidence="5 6" key="1">
    <citation type="submission" date="2019-05" db="EMBL/GenBank/DDBJ databases">
        <title>Verrucobacter flavum gen. nov., sp. nov. a new member of the family Verrucomicrobiaceae.</title>
        <authorList>
            <person name="Szuroczki S."/>
            <person name="Abbaszade G."/>
            <person name="Szabo A."/>
            <person name="Felfoldi T."/>
            <person name="Schumann P."/>
            <person name="Boka K."/>
            <person name="Keki Z."/>
            <person name="Toumi M."/>
            <person name="Toth E."/>
        </authorList>
    </citation>
    <scope>NUCLEOTIDE SEQUENCE [LARGE SCALE GENOMIC DNA]</scope>
    <source>
        <strain evidence="5 6">MG-N-17</strain>
    </source>
</reference>
<evidence type="ECO:0000256" key="1">
    <source>
        <dbReference type="ARBA" id="ARBA00023015"/>
    </source>
</evidence>
<dbReference type="InterPro" id="IPR036388">
    <property type="entry name" value="WH-like_DNA-bd_sf"/>
</dbReference>
<dbReference type="Pfam" id="PF01638">
    <property type="entry name" value="HxlR"/>
    <property type="match status" value="1"/>
</dbReference>
<dbReference type="OrthoDB" id="9791143at2"/>
<keyword evidence="1" id="KW-0805">Transcription regulation</keyword>
<dbReference type="SUPFAM" id="SSF46785">
    <property type="entry name" value="Winged helix' DNA-binding domain"/>
    <property type="match status" value="1"/>
</dbReference>
<evidence type="ECO:0000256" key="3">
    <source>
        <dbReference type="ARBA" id="ARBA00023163"/>
    </source>
</evidence>
<dbReference type="Proteomes" id="UP000306196">
    <property type="component" value="Unassembled WGS sequence"/>
</dbReference>
<evidence type="ECO:0000259" key="4">
    <source>
        <dbReference type="PROSITE" id="PS51118"/>
    </source>
</evidence>
<dbReference type="PANTHER" id="PTHR33204:SF29">
    <property type="entry name" value="TRANSCRIPTIONAL REGULATOR"/>
    <property type="match status" value="1"/>
</dbReference>
<feature type="domain" description="HTH hxlR-type" evidence="4">
    <location>
        <begin position="18"/>
        <end position="116"/>
    </location>
</feature>
<dbReference type="GO" id="GO:0003677">
    <property type="term" value="F:DNA binding"/>
    <property type="evidence" value="ECO:0007669"/>
    <property type="project" value="UniProtKB-KW"/>
</dbReference>
<dbReference type="Gene3D" id="1.10.10.10">
    <property type="entry name" value="Winged helix-like DNA-binding domain superfamily/Winged helix DNA-binding domain"/>
    <property type="match status" value="1"/>
</dbReference>
<proteinExistence type="predicted"/>
<dbReference type="AlphaFoldDB" id="A0A5R8KIX1"/>
<comment type="caution">
    <text evidence="5">The sequence shown here is derived from an EMBL/GenBank/DDBJ whole genome shotgun (WGS) entry which is preliminary data.</text>
</comment>
<organism evidence="5 6">
    <name type="scientific">Phragmitibacter flavus</name>
    <dbReference type="NCBI Taxonomy" id="2576071"/>
    <lineage>
        <taxon>Bacteria</taxon>
        <taxon>Pseudomonadati</taxon>
        <taxon>Verrucomicrobiota</taxon>
        <taxon>Verrucomicrobiia</taxon>
        <taxon>Verrucomicrobiales</taxon>
        <taxon>Verrucomicrobiaceae</taxon>
        <taxon>Phragmitibacter</taxon>
    </lineage>
</organism>